<dbReference type="Pfam" id="PF06289">
    <property type="entry name" value="FlbD"/>
    <property type="match status" value="1"/>
</dbReference>
<dbReference type="OrthoDB" id="9799862at2"/>
<evidence type="ECO:0000313" key="2">
    <source>
        <dbReference type="Proteomes" id="UP000078290"/>
    </source>
</evidence>
<dbReference type="EMBL" id="LXMA01000012">
    <property type="protein sequence ID" value="OAT73365.1"/>
    <property type="molecule type" value="Genomic_DNA"/>
</dbReference>
<name>A0A1B7KTG0_PARTM</name>
<dbReference type="AlphaFoldDB" id="A0A1B7KTG0"/>
<proteinExistence type="predicted"/>
<protein>
    <recommendedName>
        <fullName evidence="3">Flagellar protein FlbD</fullName>
    </recommendedName>
</protein>
<gene>
    <name evidence="1" type="ORF">A7K69_05115</name>
</gene>
<dbReference type="PANTHER" id="PTHR39185">
    <property type="entry name" value="SWARMING MOTILITY PROTEIN SWRD"/>
    <property type="match status" value="1"/>
</dbReference>
<sequence>MITLTRLNGKKFVLNAIYIEQVEAFPDTTITLTNGKKFVVRESVQDVIALVSDFYRQIAVLRLPEGLGGSESER</sequence>
<comment type="caution">
    <text evidence="1">The sequence shown here is derived from an EMBL/GenBank/DDBJ whole genome shotgun (WGS) entry which is preliminary data.</text>
</comment>
<dbReference type="RefSeq" id="WP_064551028.1">
    <property type="nucleotide sequence ID" value="NZ_LXMA01000012.1"/>
</dbReference>
<evidence type="ECO:0000313" key="1">
    <source>
        <dbReference type="EMBL" id="OAT73365.1"/>
    </source>
</evidence>
<dbReference type="Proteomes" id="UP000078290">
    <property type="component" value="Unassembled WGS sequence"/>
</dbReference>
<accession>A0A1B7KTG0</accession>
<organism evidence="1 2">
    <name type="scientific">Parageobacillus thermoglucosidasius</name>
    <name type="common">Geobacillus thermoglucosidasius</name>
    <dbReference type="NCBI Taxonomy" id="1426"/>
    <lineage>
        <taxon>Bacteria</taxon>
        <taxon>Bacillati</taxon>
        <taxon>Bacillota</taxon>
        <taxon>Bacilli</taxon>
        <taxon>Bacillales</taxon>
        <taxon>Anoxybacillaceae</taxon>
        <taxon>Parageobacillus</taxon>
    </lineage>
</organism>
<reference evidence="2" key="1">
    <citation type="submission" date="2016-05" db="EMBL/GenBank/DDBJ databases">
        <authorList>
            <person name="Wang W."/>
            <person name="Zhu L."/>
        </authorList>
    </citation>
    <scope>NUCLEOTIDE SEQUENCE [LARGE SCALE GENOMIC DNA]</scope>
    <source>
        <strain evidence="2">W-2</strain>
    </source>
</reference>
<dbReference type="InterPro" id="IPR009384">
    <property type="entry name" value="SwrD-like"/>
</dbReference>
<evidence type="ECO:0008006" key="3">
    <source>
        <dbReference type="Google" id="ProtNLM"/>
    </source>
</evidence>
<dbReference type="PANTHER" id="PTHR39185:SF1">
    <property type="entry name" value="SWARMING MOTILITY PROTEIN SWRD"/>
    <property type="match status" value="1"/>
</dbReference>